<reference evidence="2" key="1">
    <citation type="submission" date="2022-08" db="EMBL/GenBank/DDBJ databases">
        <authorList>
            <consortium name="DOE Joint Genome Institute"/>
            <person name="Min B."/>
            <person name="Riley R."/>
            <person name="Sierra-Patev S."/>
            <person name="Naranjo-Ortiz M."/>
            <person name="Looney B."/>
            <person name="Konkel Z."/>
            <person name="Slot J.C."/>
            <person name="Sakamoto Y."/>
            <person name="Steenwyk J.L."/>
            <person name="Rokas A."/>
            <person name="Carro J."/>
            <person name="Camarero S."/>
            <person name="Ferreira P."/>
            <person name="Molpeceres G."/>
            <person name="Ruiz-Duenas F.J."/>
            <person name="Serrano A."/>
            <person name="Henrissat B."/>
            <person name="Drula E."/>
            <person name="Hughes K.W."/>
            <person name="Mata J.L."/>
            <person name="Ishikawa N.K."/>
            <person name="Vargas-Isla R."/>
            <person name="Ushijima S."/>
            <person name="Smith C.A."/>
            <person name="Ahrendt S."/>
            <person name="Andreopoulos W."/>
            <person name="He G."/>
            <person name="Labutti K."/>
            <person name="Lipzen A."/>
            <person name="Ng V."/>
            <person name="Sandor L."/>
            <person name="Barry K."/>
            <person name="Martinez A.T."/>
            <person name="Xiao Y."/>
            <person name="Gibbons J.G."/>
            <person name="Terashima K."/>
            <person name="Hibbett D.S."/>
            <person name="Grigoriev I.V."/>
        </authorList>
    </citation>
    <scope>NUCLEOTIDE SEQUENCE</scope>
    <source>
        <strain evidence="2">TFB10827</strain>
    </source>
</reference>
<name>A0ABQ8Q353_9AGAR</name>
<feature type="chain" id="PRO_5046771545" evidence="1">
    <location>
        <begin position="22"/>
        <end position="213"/>
    </location>
</feature>
<dbReference type="Proteomes" id="UP001163828">
    <property type="component" value="Unassembled WGS sequence"/>
</dbReference>
<organism evidence="2 3">
    <name type="scientific">Lentinula boryana</name>
    <dbReference type="NCBI Taxonomy" id="40481"/>
    <lineage>
        <taxon>Eukaryota</taxon>
        <taxon>Fungi</taxon>
        <taxon>Dikarya</taxon>
        <taxon>Basidiomycota</taxon>
        <taxon>Agaricomycotina</taxon>
        <taxon>Agaricomycetes</taxon>
        <taxon>Agaricomycetidae</taxon>
        <taxon>Agaricales</taxon>
        <taxon>Marasmiineae</taxon>
        <taxon>Omphalotaceae</taxon>
        <taxon>Lentinula</taxon>
    </lineage>
</organism>
<evidence type="ECO:0000313" key="2">
    <source>
        <dbReference type="EMBL" id="KAJ3993159.1"/>
    </source>
</evidence>
<dbReference type="EMBL" id="MU790787">
    <property type="protein sequence ID" value="KAJ3993159.1"/>
    <property type="molecule type" value="Genomic_DNA"/>
</dbReference>
<comment type="caution">
    <text evidence="2">The sequence shown here is derived from an EMBL/GenBank/DDBJ whole genome shotgun (WGS) entry which is preliminary data.</text>
</comment>
<feature type="signal peptide" evidence="1">
    <location>
        <begin position="1"/>
        <end position="21"/>
    </location>
</feature>
<keyword evidence="1" id="KW-0732">Signal</keyword>
<proteinExistence type="predicted"/>
<accession>A0ABQ8Q353</accession>
<evidence type="ECO:0000313" key="3">
    <source>
        <dbReference type="Proteomes" id="UP001163828"/>
    </source>
</evidence>
<sequence>MQTKLLSLIIVAVHASTIVSAAPTFGGFGRLPGLFGNSTGDSESYPALPSGLAAIIGELSGHHDDDSGSSGAPSSTSIAIGSNITVTASINDDLEDDFGFDGFGKPGAGKTYSVGDLSGEITSALGDITGHLSDESSRTLGVSSTDLDSFTEGLGSLSDISTATDIMTETFPTSTFTPSVTTFFTPTFTASSVDVSISVNVGDDSASSMPSSN</sequence>
<keyword evidence="3" id="KW-1185">Reference proteome</keyword>
<protein>
    <submittedName>
        <fullName evidence="2">Uncharacterized protein</fullName>
    </submittedName>
</protein>
<gene>
    <name evidence="2" type="ORF">F5050DRAFT_765860</name>
</gene>
<evidence type="ECO:0000256" key="1">
    <source>
        <dbReference type="SAM" id="SignalP"/>
    </source>
</evidence>